<feature type="chain" id="PRO_5045109381" evidence="4">
    <location>
        <begin position="20"/>
        <end position="514"/>
    </location>
</feature>
<evidence type="ECO:0000256" key="2">
    <source>
        <dbReference type="ARBA" id="ARBA00005695"/>
    </source>
</evidence>
<feature type="domain" description="Solute-binding protein family 5" evidence="5">
    <location>
        <begin position="65"/>
        <end position="432"/>
    </location>
</feature>
<dbReference type="Proteomes" id="UP000199468">
    <property type="component" value="Unassembled WGS sequence"/>
</dbReference>
<keyword evidence="7" id="KW-1185">Reference proteome</keyword>
<dbReference type="RefSeq" id="WP_091861806.1">
    <property type="nucleotide sequence ID" value="NZ_FNBZ01000009.1"/>
</dbReference>
<feature type="signal peptide" evidence="4">
    <location>
        <begin position="1"/>
        <end position="19"/>
    </location>
</feature>
<proteinExistence type="inferred from homology"/>
<evidence type="ECO:0000256" key="1">
    <source>
        <dbReference type="ARBA" id="ARBA00004418"/>
    </source>
</evidence>
<dbReference type="Pfam" id="PF00496">
    <property type="entry name" value="SBP_bac_5"/>
    <property type="match status" value="1"/>
</dbReference>
<dbReference type="Gene3D" id="3.10.105.10">
    <property type="entry name" value="Dipeptide-binding Protein, Domain 3"/>
    <property type="match status" value="1"/>
</dbReference>
<evidence type="ECO:0000256" key="4">
    <source>
        <dbReference type="SAM" id="SignalP"/>
    </source>
</evidence>
<name>A0ABY0P739_9HYPH</name>
<evidence type="ECO:0000313" key="6">
    <source>
        <dbReference type="EMBL" id="SDH55910.1"/>
    </source>
</evidence>
<protein>
    <submittedName>
        <fullName evidence="6">Peptide/nickel transport system substrate-binding protein</fullName>
    </submittedName>
</protein>
<comment type="subcellular location">
    <subcellularLocation>
        <location evidence="1">Periplasm</location>
    </subcellularLocation>
</comment>
<dbReference type="InterPro" id="IPR000914">
    <property type="entry name" value="SBP_5_dom"/>
</dbReference>
<comment type="similarity">
    <text evidence="2">Belongs to the bacterial solute-binding protein 5 family.</text>
</comment>
<dbReference type="SUPFAM" id="SSF53850">
    <property type="entry name" value="Periplasmic binding protein-like II"/>
    <property type="match status" value="1"/>
</dbReference>
<evidence type="ECO:0000313" key="7">
    <source>
        <dbReference type="Proteomes" id="UP000199468"/>
    </source>
</evidence>
<dbReference type="PROSITE" id="PS01040">
    <property type="entry name" value="SBP_BACTERIAL_5"/>
    <property type="match status" value="1"/>
</dbReference>
<gene>
    <name evidence="6" type="ORF">SAMN05421844_109146</name>
</gene>
<comment type="caution">
    <text evidence="6">The sequence shown here is derived from an EMBL/GenBank/DDBJ whole genome shotgun (WGS) entry which is preliminary data.</text>
</comment>
<dbReference type="PIRSF" id="PIRSF002741">
    <property type="entry name" value="MppA"/>
    <property type="match status" value="1"/>
</dbReference>
<evidence type="ECO:0000259" key="5">
    <source>
        <dbReference type="Pfam" id="PF00496"/>
    </source>
</evidence>
<dbReference type="InterPro" id="IPR039424">
    <property type="entry name" value="SBP_5"/>
</dbReference>
<dbReference type="PANTHER" id="PTHR30290:SF38">
    <property type="entry name" value="D,D-DIPEPTIDE-BINDING PERIPLASMIC PROTEIN DDPA-RELATED"/>
    <property type="match status" value="1"/>
</dbReference>
<dbReference type="Gene3D" id="3.40.190.10">
    <property type="entry name" value="Periplasmic binding protein-like II"/>
    <property type="match status" value="1"/>
</dbReference>
<dbReference type="EMBL" id="FNBZ01000009">
    <property type="protein sequence ID" value="SDH55910.1"/>
    <property type="molecule type" value="Genomic_DNA"/>
</dbReference>
<dbReference type="InterPro" id="IPR030678">
    <property type="entry name" value="Peptide/Ni-bd"/>
</dbReference>
<dbReference type="InterPro" id="IPR023765">
    <property type="entry name" value="SBP_5_CS"/>
</dbReference>
<evidence type="ECO:0000256" key="3">
    <source>
        <dbReference type="ARBA" id="ARBA00022729"/>
    </source>
</evidence>
<sequence>MKKLVIVLGLLGAALPAAAQQPALRIRLGADARTLDPGTNRDAITDAIQTNLFEGLVAFRDDSSVGPVLAKSVAVSEDGKTYTFVLRDGVKFSNGAPLTTKDVLFAWQRYTDPKTGWRCLSEVDGRGAVKVTGVTAPDDRTVVFTLEKPSALFLATLARPDCGGTGIFHSSSLNPDGSWREPVTTGPYKLGEWKRGQFIRLLANEHYTAGPGPRDGLTGDKTPLVAQVDYLVIPDEATAKAALLSNGIDINWDIATSDLQEYRSRKDIVIESVPTMSISDLLIQTKDPLLSDVRMRQAILLSLDLETIADEVTGSQSRASHSPIPRSSAYHKAKQAAPIRRDIPAAKKLLMEAGYRGQAIKLLANKRYPEMFDQAILVQAMAREAGINIEVEVVDWGVQQDRYLAGNYQMMSHSFSARLDPSLSFEMFTGEKATQPRKAWDSKAAADLVTRSMAIADPAQRQAIFDKLEDMYRADIPMITLFSGTRLSASRSNIEGYRSWALGTPRPWGISIKQ</sequence>
<organism evidence="6 7">
    <name type="scientific">Bosea robiniae</name>
    <dbReference type="NCBI Taxonomy" id="1036780"/>
    <lineage>
        <taxon>Bacteria</taxon>
        <taxon>Pseudomonadati</taxon>
        <taxon>Pseudomonadota</taxon>
        <taxon>Alphaproteobacteria</taxon>
        <taxon>Hyphomicrobiales</taxon>
        <taxon>Boseaceae</taxon>
        <taxon>Bosea</taxon>
    </lineage>
</organism>
<reference evidence="6 7" key="1">
    <citation type="submission" date="2016-10" db="EMBL/GenBank/DDBJ databases">
        <authorList>
            <person name="Varghese N."/>
            <person name="Submissions S."/>
        </authorList>
    </citation>
    <scope>NUCLEOTIDE SEQUENCE [LARGE SCALE GENOMIC DNA]</scope>
    <source>
        <strain evidence="6 7">DSM 26672</strain>
    </source>
</reference>
<dbReference type="PANTHER" id="PTHR30290">
    <property type="entry name" value="PERIPLASMIC BINDING COMPONENT OF ABC TRANSPORTER"/>
    <property type="match status" value="1"/>
</dbReference>
<accession>A0ABY0P739</accession>
<dbReference type="Gene3D" id="3.90.76.10">
    <property type="entry name" value="Dipeptide-binding Protein, Domain 1"/>
    <property type="match status" value="1"/>
</dbReference>
<keyword evidence="3 4" id="KW-0732">Signal</keyword>